<feature type="non-terminal residue" evidence="1">
    <location>
        <position position="1"/>
    </location>
</feature>
<dbReference type="Proteomes" id="UP000789920">
    <property type="component" value="Unassembled WGS sequence"/>
</dbReference>
<evidence type="ECO:0000313" key="2">
    <source>
        <dbReference type="Proteomes" id="UP000789920"/>
    </source>
</evidence>
<feature type="non-terminal residue" evidence="1">
    <location>
        <position position="69"/>
    </location>
</feature>
<accession>A0ACA9SV14</accession>
<comment type="caution">
    <text evidence="1">The sequence shown here is derived from an EMBL/GenBank/DDBJ whole genome shotgun (WGS) entry which is preliminary data.</text>
</comment>
<proteinExistence type="predicted"/>
<keyword evidence="2" id="KW-1185">Reference proteome</keyword>
<dbReference type="EMBL" id="CAJVQC010158846">
    <property type="protein sequence ID" value="CAG8848037.1"/>
    <property type="molecule type" value="Genomic_DNA"/>
</dbReference>
<gene>
    <name evidence="1" type="ORF">RPERSI_LOCUS34922</name>
</gene>
<protein>
    <submittedName>
        <fullName evidence="1">30625_t:CDS:1</fullName>
    </submittedName>
</protein>
<name>A0ACA9SV14_9GLOM</name>
<sequence>FEDKVDNNYARFWYLKLNFTQKYPILANIILSLAWIIGGLVIGQFSNNNLKRTEINKTKIETIKQLLYR</sequence>
<evidence type="ECO:0000313" key="1">
    <source>
        <dbReference type="EMBL" id="CAG8848037.1"/>
    </source>
</evidence>
<reference evidence="1" key="1">
    <citation type="submission" date="2021-06" db="EMBL/GenBank/DDBJ databases">
        <authorList>
            <person name="Kallberg Y."/>
            <person name="Tangrot J."/>
            <person name="Rosling A."/>
        </authorList>
    </citation>
    <scope>NUCLEOTIDE SEQUENCE</scope>
    <source>
        <strain evidence="1">MA461A</strain>
    </source>
</reference>
<organism evidence="1 2">
    <name type="scientific">Racocetra persica</name>
    <dbReference type="NCBI Taxonomy" id="160502"/>
    <lineage>
        <taxon>Eukaryota</taxon>
        <taxon>Fungi</taxon>
        <taxon>Fungi incertae sedis</taxon>
        <taxon>Mucoromycota</taxon>
        <taxon>Glomeromycotina</taxon>
        <taxon>Glomeromycetes</taxon>
        <taxon>Diversisporales</taxon>
        <taxon>Gigasporaceae</taxon>
        <taxon>Racocetra</taxon>
    </lineage>
</organism>